<feature type="transmembrane region" description="Helical" evidence="1">
    <location>
        <begin position="41"/>
        <end position="61"/>
    </location>
</feature>
<protein>
    <submittedName>
        <fullName evidence="2">Putative membrane protein</fullName>
    </submittedName>
</protein>
<evidence type="ECO:0000256" key="1">
    <source>
        <dbReference type="SAM" id="Phobius"/>
    </source>
</evidence>
<evidence type="ECO:0000313" key="2">
    <source>
        <dbReference type="EMBL" id="AJA09973.1"/>
    </source>
</evidence>
<dbReference type="EMBL" id="CP009122">
    <property type="protein sequence ID" value="AJA09973.1"/>
    <property type="molecule type" value="Genomic_DNA"/>
</dbReference>
<proteinExistence type="predicted"/>
<organism evidence="2 3">
    <name type="scientific">Sphingopyxis fribergensis</name>
    <dbReference type="NCBI Taxonomy" id="1515612"/>
    <lineage>
        <taxon>Bacteria</taxon>
        <taxon>Pseudomonadati</taxon>
        <taxon>Pseudomonadota</taxon>
        <taxon>Alphaproteobacteria</taxon>
        <taxon>Sphingomonadales</taxon>
        <taxon>Sphingomonadaceae</taxon>
        <taxon>Sphingopyxis</taxon>
    </lineage>
</organism>
<keyword evidence="1" id="KW-0472">Membrane</keyword>
<evidence type="ECO:0000313" key="3">
    <source>
        <dbReference type="Proteomes" id="UP000030907"/>
    </source>
</evidence>
<dbReference type="Proteomes" id="UP000030907">
    <property type="component" value="Chromosome"/>
</dbReference>
<keyword evidence="3" id="KW-1185">Reference proteome</keyword>
<dbReference type="HOGENOM" id="CLU_186856_0_0_5"/>
<keyword evidence="1" id="KW-1133">Transmembrane helix</keyword>
<keyword evidence="1" id="KW-0812">Transmembrane</keyword>
<dbReference type="KEGG" id="sphk:SKP52_15470"/>
<name>A0A0A7PL38_9SPHN</name>
<dbReference type="RefSeq" id="WP_039576112.1">
    <property type="nucleotide sequence ID" value="NZ_CP009122.1"/>
</dbReference>
<dbReference type="STRING" id="1515612.SKP52_15470"/>
<sequence length="88" mass="8912">MDDELRILNAADIPPALDALDARVLTALAARRREAVAMRRAMLVAALVSLGGGVAAGSAFVPDAVAAGPLTPLVLDSPLAPSTLLNGR</sequence>
<reference evidence="2 3" key="1">
    <citation type="journal article" date="2015" name="Int. J. Syst. Evol. Microbiol.">
        <title>Description of Sphingopyxis fribergensis sp. nov. - a soil bacterium with the ability to degrade styrene and phenylacetic acid.</title>
        <authorList>
            <person name="Oelschlagel M."/>
            <person name="Ruckert C."/>
            <person name="Kalinowski J."/>
            <person name="Schmidt G."/>
            <person name="Schlomann M."/>
            <person name="Tischler D."/>
        </authorList>
    </citation>
    <scope>NUCLEOTIDE SEQUENCE [LARGE SCALE GENOMIC DNA]</scope>
    <source>
        <strain evidence="2 3">Kp5.2</strain>
    </source>
</reference>
<dbReference type="AlphaFoldDB" id="A0A0A7PL38"/>
<accession>A0A0A7PL38</accession>
<gene>
    <name evidence="2" type="ORF">SKP52_15470</name>
</gene>